<evidence type="ECO:0000313" key="3">
    <source>
        <dbReference type="Proteomes" id="UP001629059"/>
    </source>
</evidence>
<evidence type="ECO:0000256" key="1">
    <source>
        <dbReference type="SAM" id="SignalP"/>
    </source>
</evidence>
<name>A0ABW8Y9X1_9FLAO</name>
<dbReference type="Proteomes" id="UP001629059">
    <property type="component" value="Unassembled WGS sequence"/>
</dbReference>
<gene>
    <name evidence="2" type="primary">traN</name>
    <name evidence="2" type="ORF">ABS768_04590</name>
</gene>
<reference evidence="2 3" key="1">
    <citation type="submission" date="2024-06" db="EMBL/GenBank/DDBJ databases">
        <authorList>
            <person name="Kaempfer P."/>
            <person name="Viver T."/>
        </authorList>
    </citation>
    <scope>NUCLEOTIDE SEQUENCE [LARGE SCALE GENOMIC DNA]</scope>
    <source>
        <strain evidence="2 3">ST-75</strain>
    </source>
</reference>
<protein>
    <submittedName>
        <fullName evidence="2">Conjugative transposon protein TraN</fullName>
    </submittedName>
</protein>
<dbReference type="Pfam" id="PF13595">
    <property type="entry name" value="DUF4138"/>
    <property type="match status" value="1"/>
</dbReference>
<feature type="signal peptide" evidence="1">
    <location>
        <begin position="1"/>
        <end position="23"/>
    </location>
</feature>
<dbReference type="RefSeq" id="WP_408073800.1">
    <property type="nucleotide sequence ID" value="NZ_JBELQB010000003.1"/>
</dbReference>
<comment type="caution">
    <text evidence="2">The sequence shown here is derived from an EMBL/GenBank/DDBJ whole genome shotgun (WGS) entry which is preliminary data.</text>
</comment>
<dbReference type="EMBL" id="JBELQB010000003">
    <property type="protein sequence ID" value="MFL9836764.1"/>
    <property type="molecule type" value="Genomic_DNA"/>
</dbReference>
<dbReference type="InterPro" id="IPR022298">
    <property type="entry name" value="Conjug_transposon_TraN"/>
</dbReference>
<dbReference type="NCBIfam" id="TIGR03780">
    <property type="entry name" value="Bac_Flav_CT_N"/>
    <property type="match status" value="1"/>
</dbReference>
<evidence type="ECO:0000313" key="2">
    <source>
        <dbReference type="EMBL" id="MFL9836764.1"/>
    </source>
</evidence>
<sequence>MKIQALKSGLILLFLVMVTISSAQVGPGQAVGLGRIAPYHIEVTYDKTSHIIFPSGIRYVDLGSDNIVAGKAQDADNVLRVKAAVHGFDTETNFSVITEDGQFYGFDVCYSETPQVLGHDLAKGIGKALQSKSGTIRFEELGASPASLTALIMEALYEKGKKAIKHIRSQGYGIGFSLRGIYIHDGKYYFDLQLENTTNIPFTIDYIKFRVIDRKVAKRTVIQERTLNPLRMYRPLLPIAGNTAERNIFLLDVFTLNRGQALEIEVAERNGGRGQVLKIRDSDLVKAQSLDKLRIKF</sequence>
<keyword evidence="3" id="KW-1185">Reference proteome</keyword>
<organism evidence="2 3">
    <name type="scientific">Flavobacterium rhizophilum</name>
    <dbReference type="NCBI Taxonomy" id="3163296"/>
    <lineage>
        <taxon>Bacteria</taxon>
        <taxon>Pseudomonadati</taxon>
        <taxon>Bacteroidota</taxon>
        <taxon>Flavobacteriia</taxon>
        <taxon>Flavobacteriales</taxon>
        <taxon>Flavobacteriaceae</taxon>
        <taxon>Flavobacterium</taxon>
    </lineage>
</organism>
<proteinExistence type="predicted"/>
<feature type="chain" id="PRO_5045774263" evidence="1">
    <location>
        <begin position="24"/>
        <end position="297"/>
    </location>
</feature>
<keyword evidence="1" id="KW-0732">Signal</keyword>
<accession>A0ABW8Y9X1</accession>